<evidence type="ECO:0000313" key="1">
    <source>
        <dbReference type="EMBL" id="BBB31716.1"/>
    </source>
</evidence>
<keyword evidence="2" id="KW-1185">Reference proteome</keyword>
<gene>
    <name evidence="1" type="ORF">TTHT_0067</name>
</gene>
<dbReference type="Gene3D" id="3.40.30.10">
    <property type="entry name" value="Glutaredoxin"/>
    <property type="match status" value="1"/>
</dbReference>
<name>A0A7R6PM87_9BACT</name>
<accession>A0A7R6PM87</accession>
<sequence length="182" mass="21155">MFKLATVMLLVFNLTLGTNLPVVKLSGDNGALVNGKPFSTEIMKGKMWLFFYVDPDVRKKNDDFVNKIKAQHFPKDKLGSIVVINMAATWLPNFALNKILRNKQKEFPDTIYVKDFKKVFVKKWGLKDNEYDVLLFDRDGKLIYYKFGKINDTETQKVINLIKKNLEEKPVEQENTSQNKEK</sequence>
<protein>
    <submittedName>
        <fullName evidence="1">Uncharacterized protein</fullName>
    </submittedName>
</protein>
<reference evidence="1 2" key="1">
    <citation type="journal article" date="2012" name="Extremophiles">
        <title>Thermotomaculum hydrothermale gen. nov., sp. nov., a novel heterotrophic thermophile within the phylum Acidobacteria from a deep-sea hydrothermal vent chimney in the Southern Okinawa Trough.</title>
        <authorList>
            <person name="Izumi H."/>
            <person name="Nunoura T."/>
            <person name="Miyazaki M."/>
            <person name="Mino S."/>
            <person name="Toki T."/>
            <person name="Takai K."/>
            <person name="Sako Y."/>
            <person name="Sawabe T."/>
            <person name="Nakagawa S."/>
        </authorList>
    </citation>
    <scope>NUCLEOTIDE SEQUENCE [LARGE SCALE GENOMIC DNA]</scope>
    <source>
        <strain evidence="1 2">AC55</strain>
    </source>
</reference>
<proteinExistence type="predicted"/>
<organism evidence="1 2">
    <name type="scientific">Thermotomaculum hydrothermale</name>
    <dbReference type="NCBI Taxonomy" id="981385"/>
    <lineage>
        <taxon>Bacteria</taxon>
        <taxon>Pseudomonadati</taxon>
        <taxon>Acidobacteriota</taxon>
        <taxon>Holophagae</taxon>
        <taxon>Thermotomaculales</taxon>
        <taxon>Thermotomaculaceae</taxon>
        <taxon>Thermotomaculum</taxon>
    </lineage>
</organism>
<dbReference type="EMBL" id="AP017470">
    <property type="protein sequence ID" value="BBB31716.1"/>
    <property type="molecule type" value="Genomic_DNA"/>
</dbReference>
<dbReference type="KEGG" id="thyd:TTHT_0067"/>
<dbReference type="Proteomes" id="UP000595564">
    <property type="component" value="Chromosome"/>
</dbReference>
<dbReference type="Pfam" id="PF09695">
    <property type="entry name" value="YtfJ_HI0045"/>
    <property type="match status" value="1"/>
</dbReference>
<dbReference type="RefSeq" id="WP_201328048.1">
    <property type="nucleotide sequence ID" value="NZ_AP017470.1"/>
</dbReference>
<dbReference type="AlphaFoldDB" id="A0A7R6PM87"/>
<evidence type="ECO:0000313" key="2">
    <source>
        <dbReference type="Proteomes" id="UP000595564"/>
    </source>
</evidence>
<dbReference type="InterPro" id="IPR006513">
    <property type="entry name" value="YtfJ_HI0045"/>
</dbReference>